<dbReference type="RefSeq" id="WP_226725599.1">
    <property type="nucleotide sequence ID" value="NZ_JAJAUY010000012.1"/>
</dbReference>
<dbReference type="InterPro" id="IPR016024">
    <property type="entry name" value="ARM-type_fold"/>
</dbReference>
<dbReference type="Gene3D" id="1.25.10.10">
    <property type="entry name" value="Leucine-rich Repeat Variant"/>
    <property type="match status" value="2"/>
</dbReference>
<protein>
    <submittedName>
        <fullName evidence="1">PE-PGRS family protein</fullName>
    </submittedName>
</protein>
<accession>A0ABS8B2G6</accession>
<proteinExistence type="predicted"/>
<name>A0ABS8B2G6_9ACTN</name>
<reference evidence="1 2" key="1">
    <citation type="submission" date="2021-10" db="EMBL/GenBank/DDBJ databases">
        <title>Streptomyces sp. strain SMC 277, a novel streptomycete isolated from soil.</title>
        <authorList>
            <person name="Chanama M."/>
        </authorList>
    </citation>
    <scope>NUCLEOTIDE SEQUENCE [LARGE SCALE GENOMIC DNA]</scope>
    <source>
        <strain evidence="1 2">SMC 277</strain>
    </source>
</reference>
<keyword evidence="2" id="KW-1185">Reference proteome</keyword>
<evidence type="ECO:0000313" key="2">
    <source>
        <dbReference type="Proteomes" id="UP001199054"/>
    </source>
</evidence>
<gene>
    <name evidence="1" type="ORF">LG632_05225</name>
</gene>
<sequence length="732" mass="78141">MGDEHGQRGEDSYEALLSRMRLEPLGTWHVPGVRPPQTARRLLTTSAAESASGEDALARASAEAAGEDALARARAEAAGEGALGQAGPGGCALAEAAGAVGVTAVEAARLVLRGRQEFLLAFEGPYAPAGRRGVGAWRRVRVLAADPVPAVAGLLTGTEPDPRGLLLATTDGETFAAAALPATPPATSTPPRRRALVVTGVSGRIAAAAEAAARETPEQGAAVWAAFLPGPGPAPGPAPGQGPAPAVVDGWVEGLLRNRNTPHDVRRTLIRHRTALIHLLPPDERVELAVTQDDPKVRLAVADFGRDLTPAHWTRLLHAAATERERWILTSIAADHGAALAEHICALLVADPSPRVRAEAARLTCLPARLATGLTKDPDARVRADACRTAAWTALSPERRQALLTDEAAAVRAAARLRHHEQVPLSRAVFEAEGLGEQAVRRCLLAPDLVAHLLDTADGRLREALAGNTRLSREAVARLAADADGCVRHVVALRPDLTEDQRAAVPVDIDPGTRTHALPWVVEQHDDPVAMRRLAASSHVLVRRSVARARRLPPDVVQRLAWDTDHVVQLFLAESCDDAPAEMLLRIWTWWTGSLSFPGRPRTHPNFPREGLLRFADDPHGRMRRLALDDPRSTPELVARFARDRDPEVRFRAAEDPRLALADAVRLTEDPDSAVRAAALGERALPAAALAARLRDPRTAATAARNPGIPVPVIRAMAACATRETRPEPDSR</sequence>
<comment type="caution">
    <text evidence="1">The sequence shown here is derived from an EMBL/GenBank/DDBJ whole genome shotgun (WGS) entry which is preliminary data.</text>
</comment>
<evidence type="ECO:0000313" key="1">
    <source>
        <dbReference type="EMBL" id="MCB5178786.1"/>
    </source>
</evidence>
<dbReference type="InterPro" id="IPR011989">
    <property type="entry name" value="ARM-like"/>
</dbReference>
<organism evidence="1 2">
    <name type="scientific">Streptomyces antimicrobicus</name>
    <dbReference type="NCBI Taxonomy" id="2883108"/>
    <lineage>
        <taxon>Bacteria</taxon>
        <taxon>Bacillati</taxon>
        <taxon>Actinomycetota</taxon>
        <taxon>Actinomycetes</taxon>
        <taxon>Kitasatosporales</taxon>
        <taxon>Streptomycetaceae</taxon>
        <taxon>Streptomyces</taxon>
    </lineage>
</organism>
<dbReference type="EMBL" id="JAJAUY010000012">
    <property type="protein sequence ID" value="MCB5178786.1"/>
    <property type="molecule type" value="Genomic_DNA"/>
</dbReference>
<dbReference type="Proteomes" id="UP001199054">
    <property type="component" value="Unassembled WGS sequence"/>
</dbReference>
<dbReference type="SUPFAM" id="SSF48371">
    <property type="entry name" value="ARM repeat"/>
    <property type="match status" value="1"/>
</dbReference>